<feature type="compositionally biased region" description="Polar residues" evidence="1">
    <location>
        <begin position="407"/>
        <end position="423"/>
    </location>
</feature>
<protein>
    <submittedName>
        <fullName evidence="2">Uncharacterized protein</fullName>
    </submittedName>
</protein>
<feature type="compositionally biased region" description="Basic and acidic residues" evidence="1">
    <location>
        <begin position="132"/>
        <end position="142"/>
    </location>
</feature>
<feature type="compositionally biased region" description="Low complexity" evidence="1">
    <location>
        <begin position="216"/>
        <end position="237"/>
    </location>
</feature>
<evidence type="ECO:0000313" key="3">
    <source>
        <dbReference type="Proteomes" id="UP000703269"/>
    </source>
</evidence>
<evidence type="ECO:0000313" key="2">
    <source>
        <dbReference type="EMBL" id="GJE93590.1"/>
    </source>
</evidence>
<feature type="region of interest" description="Disordered" evidence="1">
    <location>
        <begin position="1"/>
        <end position="36"/>
    </location>
</feature>
<proteinExistence type="predicted"/>
<feature type="region of interest" description="Disordered" evidence="1">
    <location>
        <begin position="124"/>
        <end position="501"/>
    </location>
</feature>
<feature type="compositionally biased region" description="Polar residues" evidence="1">
    <location>
        <begin position="291"/>
        <end position="322"/>
    </location>
</feature>
<keyword evidence="3" id="KW-1185">Reference proteome</keyword>
<feature type="compositionally biased region" description="Pro residues" evidence="1">
    <location>
        <begin position="194"/>
        <end position="204"/>
    </location>
</feature>
<sequence>MAKQSWVKYEQQKDIANPTKAAAEAKKKLDPDGPPPEYLHYLEHKNGDVVTYAEVEAVRKSMKTQWFAWSRKGSAPTVWGEVDHELLTPFIEDIYAQHKFLSYCEHDWKLHKLAQTDYPAWYRTHGSKQRSCKVEDDVEPRHNSKRQKKRHRSPSSRSKSSKRQRIASSTGSGGDVAHSGPALGLQDELSAPARPAPSLPPQPLRPAVSSSTSLLPRPGGRTSRASSASPGRSPSPDFDLDFSGGGSLSGLLDGDPINDLSGNSANSYGTSSSDVSCGTGSSGDIGGTSDPASSGLASSDNAGGNSTGDISMTPIPATSSIDVSPLHGDKSAPSSEAEPMSSPDPAGTVTSFSSSGEDAAPLVNPVSGAEVLSMDVSAGSADKLQDEAPIENDVRNKPKPRLRIVNPITSANLDAQRKATTLAATDVQPPATDSTPTAVPEHARNTSPGPGQEEPSARESEPAASKTNATSSRKFRPGPKDTARNLYGRDYMKKHKDTTTAEFKTIWDELDETTKEAWAQKAKQLQDAKKSAASSA</sequence>
<gene>
    <name evidence="2" type="ORF">PsYK624_097500</name>
</gene>
<feature type="compositionally biased region" description="Basic residues" evidence="1">
    <location>
        <begin position="143"/>
        <end position="165"/>
    </location>
</feature>
<comment type="caution">
    <text evidence="2">The sequence shown here is derived from an EMBL/GenBank/DDBJ whole genome shotgun (WGS) entry which is preliminary data.</text>
</comment>
<dbReference type="OrthoDB" id="2662332at2759"/>
<feature type="compositionally biased region" description="Low complexity" evidence="1">
    <location>
        <begin position="331"/>
        <end position="346"/>
    </location>
</feature>
<dbReference type="AlphaFoldDB" id="A0A9P3GEZ2"/>
<dbReference type="Proteomes" id="UP000703269">
    <property type="component" value="Unassembled WGS sequence"/>
</dbReference>
<evidence type="ECO:0000256" key="1">
    <source>
        <dbReference type="SAM" id="MobiDB-lite"/>
    </source>
</evidence>
<dbReference type="EMBL" id="BPQB01000033">
    <property type="protein sequence ID" value="GJE93590.1"/>
    <property type="molecule type" value="Genomic_DNA"/>
</dbReference>
<feature type="compositionally biased region" description="Low complexity" evidence="1">
    <location>
        <begin position="269"/>
        <end position="279"/>
    </location>
</feature>
<organism evidence="2 3">
    <name type="scientific">Phanerochaete sordida</name>
    <dbReference type="NCBI Taxonomy" id="48140"/>
    <lineage>
        <taxon>Eukaryota</taxon>
        <taxon>Fungi</taxon>
        <taxon>Dikarya</taxon>
        <taxon>Basidiomycota</taxon>
        <taxon>Agaricomycotina</taxon>
        <taxon>Agaricomycetes</taxon>
        <taxon>Polyporales</taxon>
        <taxon>Phanerochaetaceae</taxon>
        <taxon>Phanerochaete</taxon>
    </lineage>
</organism>
<reference evidence="2 3" key="1">
    <citation type="submission" date="2021-08" db="EMBL/GenBank/DDBJ databases">
        <title>Draft Genome Sequence of Phanerochaete sordida strain YK-624.</title>
        <authorList>
            <person name="Mori T."/>
            <person name="Dohra H."/>
            <person name="Suzuki T."/>
            <person name="Kawagishi H."/>
            <person name="Hirai H."/>
        </authorList>
    </citation>
    <scope>NUCLEOTIDE SEQUENCE [LARGE SCALE GENOMIC DNA]</scope>
    <source>
        <strain evidence="2 3">YK-624</strain>
    </source>
</reference>
<accession>A0A9P3GEZ2</accession>
<name>A0A9P3GEZ2_9APHY</name>